<evidence type="ECO:0000259" key="1">
    <source>
        <dbReference type="Pfam" id="PF01551"/>
    </source>
</evidence>
<organism evidence="2 3">
    <name type="scientific">Pseudoalteromonas ruthenica</name>
    <dbReference type="NCBI Taxonomy" id="151081"/>
    <lineage>
        <taxon>Bacteria</taxon>
        <taxon>Pseudomonadati</taxon>
        <taxon>Pseudomonadota</taxon>
        <taxon>Gammaproteobacteria</taxon>
        <taxon>Alteromonadales</taxon>
        <taxon>Pseudoalteromonadaceae</taxon>
        <taxon>Pseudoalteromonas</taxon>
    </lineage>
</organism>
<comment type="caution">
    <text evidence="2">The sequence shown here is derived from an EMBL/GenBank/DDBJ whole genome shotgun (WGS) entry which is preliminary data.</text>
</comment>
<dbReference type="AlphaFoldDB" id="A0A0F4PW63"/>
<dbReference type="SUPFAM" id="SSF51261">
    <property type="entry name" value="Duplicated hybrid motif"/>
    <property type="match status" value="1"/>
</dbReference>
<proteinExistence type="predicted"/>
<dbReference type="PANTHER" id="PTHR21666:SF268">
    <property type="entry name" value="PEPTIDASE M23 DOMAIN-CONTAINING PROTEIN"/>
    <property type="match status" value="1"/>
</dbReference>
<evidence type="ECO:0000313" key="2">
    <source>
        <dbReference type="EMBL" id="KJY99700.1"/>
    </source>
</evidence>
<dbReference type="RefSeq" id="WP_045978366.1">
    <property type="nucleotide sequence ID" value="NZ_JXXY01000002.1"/>
</dbReference>
<dbReference type="eggNOG" id="COG0739">
    <property type="taxonomic scope" value="Bacteria"/>
</dbReference>
<dbReference type="Gene3D" id="2.70.70.10">
    <property type="entry name" value="Glucose Permease (Domain IIA)"/>
    <property type="match status" value="1"/>
</dbReference>
<dbReference type="InterPro" id="IPR016047">
    <property type="entry name" value="M23ase_b-sheet_dom"/>
</dbReference>
<dbReference type="Pfam" id="PF01551">
    <property type="entry name" value="Peptidase_M23"/>
    <property type="match status" value="1"/>
</dbReference>
<dbReference type="InterPro" id="IPR050570">
    <property type="entry name" value="Cell_wall_metabolism_enzyme"/>
</dbReference>
<keyword evidence="3" id="KW-1185">Reference proteome</keyword>
<name>A0A0F4PW63_9GAMM</name>
<dbReference type="GeneID" id="58228546"/>
<dbReference type="InterPro" id="IPR011055">
    <property type="entry name" value="Dup_hybrid_motif"/>
</dbReference>
<dbReference type="OrthoDB" id="9800107at2"/>
<dbReference type="PANTHER" id="PTHR21666">
    <property type="entry name" value="PEPTIDASE-RELATED"/>
    <property type="match status" value="1"/>
</dbReference>
<sequence length="178" mass="20038">MSKPRRYLKRTRRLVLAALLFGFIFAFLVPEPVTIPVHGASSADWHQDTFWYEPWGSSGVHKGVDIFANKGTDVVAASHHLVIYRGQWPKGGNVMIALGPKWRLHYYAHLDSFSDSERRWFSGGEQIGSVGTSGNAQGKAAHLHYSLVTLVPYFWLIDSAPQGVKKAFYLNPITYFDN</sequence>
<protein>
    <submittedName>
        <fullName evidence="2">Membrane protein</fullName>
    </submittedName>
</protein>
<dbReference type="CDD" id="cd12797">
    <property type="entry name" value="M23_peptidase"/>
    <property type="match status" value="1"/>
</dbReference>
<gene>
    <name evidence="2" type="ORF">TW72_08585</name>
</gene>
<evidence type="ECO:0000313" key="3">
    <source>
        <dbReference type="Proteomes" id="UP000033664"/>
    </source>
</evidence>
<accession>A0A0F4PW63</accession>
<feature type="domain" description="M23ase beta-sheet core" evidence="1">
    <location>
        <begin position="60"/>
        <end position="147"/>
    </location>
</feature>
<reference evidence="2 3" key="1">
    <citation type="journal article" date="2015" name="BMC Genomics">
        <title>Genome mining reveals unlocked bioactive potential of marine Gram-negative bacteria.</title>
        <authorList>
            <person name="Machado H."/>
            <person name="Sonnenschein E.C."/>
            <person name="Melchiorsen J."/>
            <person name="Gram L."/>
        </authorList>
    </citation>
    <scope>NUCLEOTIDE SEQUENCE [LARGE SCALE GENOMIC DNA]</scope>
    <source>
        <strain evidence="2 3">S3137</strain>
    </source>
</reference>
<dbReference type="Proteomes" id="UP000033664">
    <property type="component" value="Unassembled WGS sequence"/>
</dbReference>
<dbReference type="GO" id="GO:0004222">
    <property type="term" value="F:metalloendopeptidase activity"/>
    <property type="evidence" value="ECO:0007669"/>
    <property type="project" value="TreeGrafter"/>
</dbReference>
<dbReference type="PATRIC" id="fig|151081.8.peg.470"/>
<dbReference type="EMBL" id="JXXZ01000007">
    <property type="protein sequence ID" value="KJY99700.1"/>
    <property type="molecule type" value="Genomic_DNA"/>
</dbReference>